<accession>A0A8J3NFH9</accession>
<evidence type="ECO:0000313" key="2">
    <source>
        <dbReference type="Proteomes" id="UP000612808"/>
    </source>
</evidence>
<dbReference type="EMBL" id="BOMB01000027">
    <property type="protein sequence ID" value="GID13814.1"/>
    <property type="molecule type" value="Genomic_DNA"/>
</dbReference>
<keyword evidence="2" id="KW-1185">Reference proteome</keyword>
<protein>
    <recommendedName>
        <fullName evidence="3">Lipoprotein</fullName>
    </recommendedName>
</protein>
<proteinExistence type="predicted"/>
<sequence>MDVVFYKLLAWIVAACFVLPVSVLLTGCGRSQKVATDRLPVVTNFYPVQFLARQVGGGTGPAPLA</sequence>
<dbReference type="PROSITE" id="PS51257">
    <property type="entry name" value="PROKAR_LIPOPROTEIN"/>
    <property type="match status" value="1"/>
</dbReference>
<dbReference type="AlphaFoldDB" id="A0A8J3NFH9"/>
<reference evidence="1" key="1">
    <citation type="submission" date="2021-01" db="EMBL/GenBank/DDBJ databases">
        <title>Whole genome shotgun sequence of Actinocatenispora rupis NBRC 107355.</title>
        <authorList>
            <person name="Komaki H."/>
            <person name="Tamura T."/>
        </authorList>
    </citation>
    <scope>NUCLEOTIDE SEQUENCE</scope>
    <source>
        <strain evidence="1">NBRC 107355</strain>
    </source>
</reference>
<organism evidence="1 2">
    <name type="scientific">Actinocatenispora rupis</name>
    <dbReference type="NCBI Taxonomy" id="519421"/>
    <lineage>
        <taxon>Bacteria</taxon>
        <taxon>Bacillati</taxon>
        <taxon>Actinomycetota</taxon>
        <taxon>Actinomycetes</taxon>
        <taxon>Micromonosporales</taxon>
        <taxon>Micromonosporaceae</taxon>
        <taxon>Actinocatenispora</taxon>
    </lineage>
</organism>
<evidence type="ECO:0008006" key="3">
    <source>
        <dbReference type="Google" id="ProtNLM"/>
    </source>
</evidence>
<comment type="caution">
    <text evidence="1">The sequence shown here is derived from an EMBL/GenBank/DDBJ whole genome shotgun (WGS) entry which is preliminary data.</text>
</comment>
<evidence type="ECO:0000313" key="1">
    <source>
        <dbReference type="EMBL" id="GID13814.1"/>
    </source>
</evidence>
<dbReference type="Proteomes" id="UP000612808">
    <property type="component" value="Unassembled WGS sequence"/>
</dbReference>
<name>A0A8J3NFH9_9ACTN</name>
<gene>
    <name evidence="1" type="ORF">Aru02nite_47030</name>
</gene>